<keyword evidence="2 7" id="KW-0812">Transmembrane</keyword>
<dbReference type="SUPFAM" id="SSF53822">
    <property type="entry name" value="Periplasmic binding protein-like I"/>
    <property type="match status" value="2"/>
</dbReference>
<dbReference type="PANTHER" id="PTHR24060">
    <property type="entry name" value="METABOTROPIC GLUTAMATE RECEPTOR"/>
    <property type="match status" value="1"/>
</dbReference>
<evidence type="ECO:0000313" key="10">
    <source>
        <dbReference type="EnsemblMetazoa" id="G4663.1:cds"/>
    </source>
</evidence>
<dbReference type="Gene3D" id="3.40.50.2300">
    <property type="match status" value="4"/>
</dbReference>
<feature type="transmembrane region" description="Helical" evidence="7">
    <location>
        <begin position="1013"/>
        <end position="1035"/>
    </location>
</feature>
<organism evidence="10 11">
    <name type="scientific">Magallana gigas</name>
    <name type="common">Pacific oyster</name>
    <name type="synonym">Crassostrea gigas</name>
    <dbReference type="NCBI Taxonomy" id="29159"/>
    <lineage>
        <taxon>Eukaryota</taxon>
        <taxon>Metazoa</taxon>
        <taxon>Spiralia</taxon>
        <taxon>Lophotrochozoa</taxon>
        <taxon>Mollusca</taxon>
        <taxon>Bivalvia</taxon>
        <taxon>Autobranchia</taxon>
        <taxon>Pteriomorphia</taxon>
        <taxon>Ostreida</taxon>
        <taxon>Ostreoidea</taxon>
        <taxon>Ostreidae</taxon>
        <taxon>Magallana</taxon>
    </lineage>
</organism>
<evidence type="ECO:0000256" key="1">
    <source>
        <dbReference type="ARBA" id="ARBA00004141"/>
    </source>
</evidence>
<dbReference type="OMA" id="THWNQNS"/>
<name>A0A8W8N7I1_MAGGI</name>
<keyword evidence="6" id="KW-0325">Glycoprotein</keyword>
<dbReference type="EnsemblMetazoa" id="G4663.1">
    <property type="protein sequence ID" value="G4663.1:cds"/>
    <property type="gene ID" value="G4663"/>
</dbReference>
<sequence length="1088" mass="120496">MDARIKCLLALNLIAIMVSISLAHVTSVPGDVYLAGAFSISTRSDGADDCNDEVSVVSVMELEIVKWAIRRLNQQNYIPGVKIGLLAYPTCMSEELAGYRAVEISTAIKERSQNIIGVIGAERSSDSEAMSAIFSRLPEPLRPPMVSYSSTSVSLSNKQAFPNFFRTIYSDGIQVKVLTSLMSELEWNYIAIVYENNSYGLHGANSLQTELHKRGICIRYSSGFNTTYGIELSTLSQIIKDITLPKGGAVSGIVFFGGQSSAEKFLTAMADLDLGGDTPSIMFSEGVGTSKNVFKQETLTASRGNLVVSPTYQPVNSFLEHWNNIFRNKTVLVDESETNPWLKDIFTKIKGCSYDDLSCEVPTEQQIENAVSKNIYLKFAVDAVCMFAKALKQSKNQICSNDSCSLLTEDGISILLNALKSVEVNMASEFEDIFAAKTRLQFDFNGDIKPSESKAIFSVYNHRQCLDDGSQFCFIEVATFSGNIITMNRTLLKDYDQYGTERSYHKAQCKRGDICTHCLRDVEQFYYKPGDLILVAAFPIHNIGTKPLQCGGLRTTVSLDVAMTIEYAVETVNNSTMFDGTSIGFLMLDTCNDPLVIQEKTLRLYKHGGYPRLPPDVTDRILGFVGSVGSTPTSAMLSVTKELQGKPQVGCCSTFSDSSNRQFYPNFVRVSTPLDQTAKTMVQIAKQLNAFYIQIIYSSGFYGEGGRDAIVTSAKNLGICVANEIEVPEKSNYITVLDTLRTKPSAKVVLTFLRSHVGPHVMKILADNMQSGGEFYFIGSETLGTREQYLIPRLRGTISVAQVMPQSPSYLEFLKNKKPSPLDDNTWLLEVIQSRQGCFYPWSFNKSSTLSRECGSDDSLSNDENLVDLWAPYSLNAAFALLKGSASALRDICKTTKTLCSEYSDTERVLQHIKEVKLDLNQNGSLVPVFDEIGDGKYGHKIYLIDFNDGELVYKLIGHRTQSDGFVFNIKDNIFPGYPGQTKCPNQHDCKYCETFLSQPAPSSGEQKSSAEIPLIVGIAVTSGLALLFFVLFFCQCRKSREGNRDHYNTPHETTGYLDVQHLERPVVHAHAGNGEINLYPYQTAEID</sequence>
<keyword evidence="5" id="KW-0675">Receptor</keyword>
<evidence type="ECO:0000256" key="4">
    <source>
        <dbReference type="ARBA" id="ARBA00023136"/>
    </source>
</evidence>
<proteinExistence type="predicted"/>
<dbReference type="GO" id="GO:0016020">
    <property type="term" value="C:membrane"/>
    <property type="evidence" value="ECO:0007669"/>
    <property type="project" value="UniProtKB-SubCell"/>
</dbReference>
<keyword evidence="11" id="KW-1185">Reference proteome</keyword>
<evidence type="ECO:0000256" key="8">
    <source>
        <dbReference type="SAM" id="SignalP"/>
    </source>
</evidence>
<feature type="chain" id="PRO_5036500955" description="Receptor ligand binding region domain-containing protein" evidence="8">
    <location>
        <begin position="24"/>
        <end position="1088"/>
    </location>
</feature>
<dbReference type="Proteomes" id="UP000005408">
    <property type="component" value="Unassembled WGS sequence"/>
</dbReference>
<keyword evidence="3 7" id="KW-1133">Transmembrane helix</keyword>
<dbReference type="InterPro" id="IPR028082">
    <property type="entry name" value="Peripla_BP_I"/>
</dbReference>
<evidence type="ECO:0000256" key="3">
    <source>
        <dbReference type="ARBA" id="ARBA00022989"/>
    </source>
</evidence>
<dbReference type="GO" id="GO:0004930">
    <property type="term" value="F:G protein-coupled receptor activity"/>
    <property type="evidence" value="ECO:0007669"/>
    <property type="project" value="InterPro"/>
</dbReference>
<comment type="subcellular location">
    <subcellularLocation>
        <location evidence="1">Membrane</location>
        <topology evidence="1">Multi-pass membrane protein</topology>
    </subcellularLocation>
</comment>
<keyword evidence="4 7" id="KW-0472">Membrane</keyword>
<evidence type="ECO:0000256" key="7">
    <source>
        <dbReference type="SAM" id="Phobius"/>
    </source>
</evidence>
<evidence type="ECO:0000256" key="6">
    <source>
        <dbReference type="ARBA" id="ARBA00023180"/>
    </source>
</evidence>
<feature type="signal peptide" evidence="8">
    <location>
        <begin position="1"/>
        <end position="23"/>
    </location>
</feature>
<feature type="domain" description="Receptor ligand binding region" evidence="9">
    <location>
        <begin position="562"/>
        <end position="825"/>
    </location>
</feature>
<dbReference type="AlphaFoldDB" id="A0A8W8N7I1"/>
<dbReference type="Pfam" id="PF01094">
    <property type="entry name" value="ANF_receptor"/>
    <property type="match status" value="2"/>
</dbReference>
<keyword evidence="8" id="KW-0732">Signal</keyword>
<dbReference type="OrthoDB" id="5984008at2759"/>
<accession>A0A8W8N7I1</accession>
<dbReference type="InterPro" id="IPR050726">
    <property type="entry name" value="mGluR"/>
</dbReference>
<evidence type="ECO:0000313" key="11">
    <source>
        <dbReference type="Proteomes" id="UP000005408"/>
    </source>
</evidence>
<feature type="domain" description="Receptor ligand binding region" evidence="9">
    <location>
        <begin position="65"/>
        <end position="423"/>
    </location>
</feature>
<protein>
    <recommendedName>
        <fullName evidence="9">Receptor ligand binding region domain-containing protein</fullName>
    </recommendedName>
</protein>
<dbReference type="InterPro" id="IPR000337">
    <property type="entry name" value="GPCR_3"/>
</dbReference>
<evidence type="ECO:0000259" key="9">
    <source>
        <dbReference type="Pfam" id="PF01094"/>
    </source>
</evidence>
<dbReference type="PRINTS" id="PR00248">
    <property type="entry name" value="GPCRMGR"/>
</dbReference>
<evidence type="ECO:0000256" key="2">
    <source>
        <dbReference type="ARBA" id="ARBA00022692"/>
    </source>
</evidence>
<dbReference type="InterPro" id="IPR001828">
    <property type="entry name" value="ANF_lig-bd_rcpt"/>
</dbReference>
<evidence type="ECO:0000256" key="5">
    <source>
        <dbReference type="ARBA" id="ARBA00023170"/>
    </source>
</evidence>
<reference evidence="10" key="1">
    <citation type="submission" date="2022-08" db="UniProtKB">
        <authorList>
            <consortium name="EnsemblMetazoa"/>
        </authorList>
    </citation>
    <scope>IDENTIFICATION</scope>
    <source>
        <strain evidence="10">05x7-T-G4-1.051#20</strain>
    </source>
</reference>